<feature type="domain" description="Peptidase S54 rhomboid" evidence="8">
    <location>
        <begin position="70"/>
        <end position="207"/>
    </location>
</feature>
<accession>A0ABR7N292</accession>
<evidence type="ECO:0000313" key="10">
    <source>
        <dbReference type="Proteomes" id="UP000606193"/>
    </source>
</evidence>
<comment type="subcellular location">
    <subcellularLocation>
        <location evidence="1">Membrane</location>
        <topology evidence="1">Multi-pass membrane protein</topology>
    </subcellularLocation>
</comment>
<evidence type="ECO:0000256" key="4">
    <source>
        <dbReference type="ARBA" id="ARBA00022801"/>
    </source>
</evidence>
<dbReference type="Gene3D" id="1.20.1540.10">
    <property type="entry name" value="Rhomboid-like"/>
    <property type="match status" value="1"/>
</dbReference>
<dbReference type="InterPro" id="IPR035952">
    <property type="entry name" value="Rhomboid-like_sf"/>
</dbReference>
<evidence type="ECO:0000259" key="8">
    <source>
        <dbReference type="Pfam" id="PF01694"/>
    </source>
</evidence>
<gene>
    <name evidence="9" type="ORF">H8704_08905</name>
</gene>
<sequence length="227" mass="25463">MEPYTDNDMTEDVSENDDSDIHRYLHSATAILILINVIIFLKTDISGMIGGEDVWIDKGCLSWYHFFYRHEYYRVLTCMFLHGGIDHIFNNMLCLFFMGSFLEQHIGTPRFLILYFSSGIIAGFTSMVYNMLLGINTLSIGASGAIFGITGGLLALVLFHRKEIEIDYRQMIFAAFLSLYSGLTDQGVDNAAHLGGFLGGLLLGLLVGIRKQRQQTKDSFGSGSLWK</sequence>
<dbReference type="SUPFAM" id="SSF144091">
    <property type="entry name" value="Rhomboid-like"/>
    <property type="match status" value="1"/>
</dbReference>
<evidence type="ECO:0000256" key="5">
    <source>
        <dbReference type="ARBA" id="ARBA00022989"/>
    </source>
</evidence>
<feature type="transmembrane region" description="Helical" evidence="7">
    <location>
        <begin position="112"/>
        <end position="132"/>
    </location>
</feature>
<proteinExistence type="inferred from homology"/>
<keyword evidence="6 7" id="KW-0472">Membrane</keyword>
<feature type="transmembrane region" description="Helical" evidence="7">
    <location>
        <begin position="138"/>
        <end position="159"/>
    </location>
</feature>
<evidence type="ECO:0000256" key="2">
    <source>
        <dbReference type="ARBA" id="ARBA00009045"/>
    </source>
</evidence>
<organism evidence="9 10">
    <name type="scientific">Jutongia huaianensis</name>
    <dbReference type="NCBI Taxonomy" id="2763668"/>
    <lineage>
        <taxon>Bacteria</taxon>
        <taxon>Bacillati</taxon>
        <taxon>Bacillota</taxon>
        <taxon>Clostridia</taxon>
        <taxon>Lachnospirales</taxon>
        <taxon>Lachnospiraceae</taxon>
        <taxon>Jutongia</taxon>
    </lineage>
</organism>
<keyword evidence="3 7" id="KW-0812">Transmembrane</keyword>
<dbReference type="RefSeq" id="WP_249298028.1">
    <property type="nucleotide sequence ID" value="NZ_JACRSX010000011.1"/>
</dbReference>
<evidence type="ECO:0000256" key="3">
    <source>
        <dbReference type="ARBA" id="ARBA00022692"/>
    </source>
</evidence>
<protein>
    <submittedName>
        <fullName evidence="9">Rhomboid family intramembrane serine protease</fullName>
    </submittedName>
</protein>
<dbReference type="GO" id="GO:0008233">
    <property type="term" value="F:peptidase activity"/>
    <property type="evidence" value="ECO:0007669"/>
    <property type="project" value="UniProtKB-KW"/>
</dbReference>
<dbReference type="Proteomes" id="UP000606193">
    <property type="component" value="Unassembled WGS sequence"/>
</dbReference>
<dbReference type="EMBL" id="JACRSX010000011">
    <property type="protein sequence ID" value="MBC8562740.1"/>
    <property type="molecule type" value="Genomic_DNA"/>
</dbReference>
<feature type="transmembrane region" description="Helical" evidence="7">
    <location>
        <begin position="24"/>
        <end position="41"/>
    </location>
</feature>
<evidence type="ECO:0000256" key="7">
    <source>
        <dbReference type="SAM" id="Phobius"/>
    </source>
</evidence>
<dbReference type="Pfam" id="PF01694">
    <property type="entry name" value="Rhomboid"/>
    <property type="match status" value="1"/>
</dbReference>
<evidence type="ECO:0000313" key="9">
    <source>
        <dbReference type="EMBL" id="MBC8562740.1"/>
    </source>
</evidence>
<keyword evidence="10" id="KW-1185">Reference proteome</keyword>
<dbReference type="InterPro" id="IPR022764">
    <property type="entry name" value="Peptidase_S54_rhomboid_dom"/>
</dbReference>
<comment type="similarity">
    <text evidence="2">Belongs to the peptidase S54 family.</text>
</comment>
<reference evidence="9 10" key="1">
    <citation type="submission" date="2020-08" db="EMBL/GenBank/DDBJ databases">
        <title>Genome public.</title>
        <authorList>
            <person name="Liu C."/>
            <person name="Sun Q."/>
        </authorList>
    </citation>
    <scope>NUCLEOTIDE SEQUENCE [LARGE SCALE GENOMIC DNA]</scope>
    <source>
        <strain evidence="9 10">NSJ-37</strain>
    </source>
</reference>
<dbReference type="PANTHER" id="PTHR43731">
    <property type="entry name" value="RHOMBOID PROTEASE"/>
    <property type="match status" value="1"/>
</dbReference>
<keyword evidence="4" id="KW-0378">Hydrolase</keyword>
<comment type="caution">
    <text evidence="9">The sequence shown here is derived from an EMBL/GenBank/DDBJ whole genome shotgun (WGS) entry which is preliminary data.</text>
</comment>
<dbReference type="InterPro" id="IPR050925">
    <property type="entry name" value="Rhomboid_protease_S54"/>
</dbReference>
<dbReference type="GO" id="GO:0006508">
    <property type="term" value="P:proteolysis"/>
    <property type="evidence" value="ECO:0007669"/>
    <property type="project" value="UniProtKB-KW"/>
</dbReference>
<feature type="transmembrane region" description="Helical" evidence="7">
    <location>
        <begin position="190"/>
        <end position="209"/>
    </location>
</feature>
<name>A0ABR7N292_9FIRM</name>
<keyword evidence="9" id="KW-0645">Protease</keyword>
<dbReference type="PANTHER" id="PTHR43731:SF14">
    <property type="entry name" value="PRESENILIN-ASSOCIATED RHOMBOID-LIKE PROTEIN, MITOCHONDRIAL"/>
    <property type="match status" value="1"/>
</dbReference>
<evidence type="ECO:0000256" key="1">
    <source>
        <dbReference type="ARBA" id="ARBA00004141"/>
    </source>
</evidence>
<keyword evidence="5 7" id="KW-1133">Transmembrane helix</keyword>
<evidence type="ECO:0000256" key="6">
    <source>
        <dbReference type="ARBA" id="ARBA00023136"/>
    </source>
</evidence>